<evidence type="ECO:0000313" key="1">
    <source>
        <dbReference type="EMBL" id="CAI0403276.1"/>
    </source>
</evidence>
<comment type="caution">
    <text evidence="1">The sequence shown here is derived from an EMBL/GenBank/DDBJ whole genome shotgun (WGS) entry which is preliminary data.</text>
</comment>
<name>A0AAV0J0H0_9ROSI</name>
<dbReference type="EMBL" id="CAMGYJ010000004">
    <property type="protein sequence ID" value="CAI0403276.1"/>
    <property type="molecule type" value="Genomic_DNA"/>
</dbReference>
<protein>
    <submittedName>
        <fullName evidence="1">Uncharacterized protein</fullName>
    </submittedName>
</protein>
<sequence>MTLNRRLPLKMKDFWVLVRSRKEDKGQKSLAIELFRRCQQNLGRGETLTTTTLSQKERF</sequence>
<organism evidence="1 2">
    <name type="scientific">Linum tenue</name>
    <dbReference type="NCBI Taxonomy" id="586396"/>
    <lineage>
        <taxon>Eukaryota</taxon>
        <taxon>Viridiplantae</taxon>
        <taxon>Streptophyta</taxon>
        <taxon>Embryophyta</taxon>
        <taxon>Tracheophyta</taxon>
        <taxon>Spermatophyta</taxon>
        <taxon>Magnoliopsida</taxon>
        <taxon>eudicotyledons</taxon>
        <taxon>Gunneridae</taxon>
        <taxon>Pentapetalae</taxon>
        <taxon>rosids</taxon>
        <taxon>fabids</taxon>
        <taxon>Malpighiales</taxon>
        <taxon>Linaceae</taxon>
        <taxon>Linum</taxon>
    </lineage>
</organism>
<keyword evidence="2" id="KW-1185">Reference proteome</keyword>
<proteinExistence type="predicted"/>
<accession>A0AAV0J0H0</accession>
<gene>
    <name evidence="1" type="ORF">LITE_LOCUS11961</name>
</gene>
<reference evidence="1" key="1">
    <citation type="submission" date="2022-08" db="EMBL/GenBank/DDBJ databases">
        <authorList>
            <person name="Gutierrez-Valencia J."/>
        </authorList>
    </citation>
    <scope>NUCLEOTIDE SEQUENCE</scope>
</reference>
<dbReference type="Proteomes" id="UP001154282">
    <property type="component" value="Unassembled WGS sequence"/>
</dbReference>
<dbReference type="AlphaFoldDB" id="A0AAV0J0H0"/>
<evidence type="ECO:0000313" key="2">
    <source>
        <dbReference type="Proteomes" id="UP001154282"/>
    </source>
</evidence>